<evidence type="ECO:0000256" key="2">
    <source>
        <dbReference type="ARBA" id="ARBA00022771"/>
    </source>
</evidence>
<feature type="compositionally biased region" description="Basic and acidic residues" evidence="4">
    <location>
        <begin position="935"/>
        <end position="950"/>
    </location>
</feature>
<keyword evidence="3" id="KW-0862">Zinc</keyword>
<sequence>MEETELEEGEACSYQNNEDYDASIDPDVALSYIDEKLQDVLGHFQKDFEGGVSAENLGAKFGGYGSFLPTYQRSPAWPHPKTPPKVHNYNIPRSPHNLLVEGGRSNSQVSSTAPRSVRLGSSSTSTAWLPAAKAPSMNDSINQEVCEPAIHTEAFISKYESVNKKPTDMFGQKPLKVRIKMGTDNLSTRKNAAIYSGLGLDVSPSSSLDYSPSESDGISREPQDAPLESPTSILQIMTSFPVLLSPLPDDVIHLTEKEMHEQDSIFVAVPRDDMESSGMLVHGSNFAKGERKVSGGKKRSLERNYLKVRGGNNKDVLNEIRDKSKKGPNVDALTCEELVSETLKLPILSNSYSAINNSTKGIGRPCDILSKTKNGVVREKAFSDEAQKTQVEPTSMEEDSFLEKAKSATGGKAQDKDASFLDDSVCIVKDNQRDGEKNFESVMAESNVVKGRRAPNAEVNKPPRKSYQGISCEQDSTILPAVKEHSFPGEKKKYKESHIHGAVVVEGQKESLKLGSSFVSKIKKNCDVDSYTSNIDTDPLKEQKDHGKARDRYRDFFGELVNEEDRMESSEMPHEDSVKDSEVVEKSTPPMNGELRERSSDKKLDKPSTSHLHPKTLTNGAWCTGNGSVDDVGTGKGVPITVAPVVVEDQWVLCDKCEKWRLLPVGTNTDDLPEKWLCSMLNWLPKMNRCSVSQYETTTALIAQYQAPAPAPAPESQTNLQNITGNVLVEGTLSIVQHPDQYHQNYSLHAMDGGKKKLGKEVPNPTNKDGSLQLSNLLKKNLQSSLKSRSFNDVNESPLLSEPDVQQLRKSSDLAGEKHKNKQKVLDNHSDRGDAKNLKVKNRRDPDQVCSEAAKKIMTEEMQFTDGDFLHDQDGASRNVSHSSGRSFPSTSAGKDWPKHKHHSSDKDSVYDANDMLQVSVKNLKDNDQGSVDEFLDKGKTDARDSGKKRMFKEYQDSQTNLGSHHSTVQVKAVVGQDKKSSHKKNQKLGQDLGSSLSQRSLDGTDCLKRDLGTVHASVAATSSSSKVSGSHRTKASLHEVKGSPVESVSSSPMRISKPDKFTLSNKELIGKDDSHDTRRYSDDGGSDRSGTAKKDKSFSMAHHRSRESSMYDFQDRENGYVSDTKPKGQFLPSPDNTTIRLADGFVDNVGQNTTCHSRPQILDQCRSEERPDDSKYCANGSHPRKSAKGSSSRSKDRDRSFKSEYKMKNSSSLNQLQDRSLSYEEKHRDGKFKLQENFKVESDGTESKNVGKRKDSALKLSNESIKRENRLSSGDPYSQEATMVANGKQDSKSAPSQNLLLDCDGERSAKRVLFERTDQGEQVYDREKSLPLPPAGAAQSDALGHCPRPASGSHKGNGDMAGNASKVDDTSKLQKRQIRNADHQNGTQHVISRHPTPNGHRTKDLDAPSPARRDSSCHAASNAVKEATDLKHLADRLKNSGSTTESTGLYFEAVLKFLHGASLYEASNNDNGQSKKMYSSTAKLCEFCAHEYERLKNMAAAALAYKCLEVIFMKVIYSSHTSASRDRLELQTALQMIPPGESPSSSASDVDNVNNTATADRVGLPKGLSSPHVAGTHIAARNRPNFMRLLNFAQDVSFSMEASRKSRIAFAAASASLDVTKHAEGISSIKRALDLNFQDVQGLLRLVRLAMEAINR</sequence>
<feature type="compositionally biased region" description="Basic and acidic residues" evidence="4">
    <location>
        <begin position="1194"/>
        <end position="1208"/>
    </location>
</feature>
<dbReference type="Gene3D" id="3.30.40.100">
    <property type="match status" value="1"/>
</dbReference>
<feature type="compositionally biased region" description="Basic and acidic residues" evidence="4">
    <location>
        <begin position="1317"/>
        <end position="1330"/>
    </location>
</feature>
<feature type="region of interest" description="Disordered" evidence="4">
    <location>
        <begin position="102"/>
        <end position="121"/>
    </location>
</feature>
<keyword evidence="2 6" id="KW-0863">Zinc-finger</keyword>
<feature type="region of interest" description="Disordered" evidence="4">
    <location>
        <begin position="788"/>
        <end position="849"/>
    </location>
</feature>
<feature type="compositionally biased region" description="Polar residues" evidence="4">
    <location>
        <begin position="876"/>
        <end position="893"/>
    </location>
</feature>
<feature type="compositionally biased region" description="Basic and acidic residues" evidence="4">
    <location>
        <begin position="594"/>
        <end position="608"/>
    </location>
</feature>
<evidence type="ECO:0000256" key="3">
    <source>
        <dbReference type="ARBA" id="ARBA00022833"/>
    </source>
</evidence>
<feature type="compositionally biased region" description="Basic and acidic residues" evidence="4">
    <location>
        <begin position="1166"/>
        <end position="1176"/>
    </location>
</feature>
<feature type="region of interest" description="Disordered" evidence="4">
    <location>
        <begin position="1165"/>
        <end position="1279"/>
    </location>
</feature>
<organism evidence="6 7">
    <name type="scientific">Quillaja saponaria</name>
    <name type="common">Soap bark tree</name>
    <dbReference type="NCBI Taxonomy" id="32244"/>
    <lineage>
        <taxon>Eukaryota</taxon>
        <taxon>Viridiplantae</taxon>
        <taxon>Streptophyta</taxon>
        <taxon>Embryophyta</taxon>
        <taxon>Tracheophyta</taxon>
        <taxon>Spermatophyta</taxon>
        <taxon>Magnoliopsida</taxon>
        <taxon>eudicotyledons</taxon>
        <taxon>Gunneridae</taxon>
        <taxon>Pentapetalae</taxon>
        <taxon>rosids</taxon>
        <taxon>fabids</taxon>
        <taxon>Fabales</taxon>
        <taxon>Quillajaceae</taxon>
        <taxon>Quillaja</taxon>
    </lineage>
</organism>
<evidence type="ECO:0000256" key="4">
    <source>
        <dbReference type="SAM" id="MobiDB-lite"/>
    </source>
</evidence>
<accession>A0AAD7Q9U7</accession>
<feature type="compositionally biased region" description="Polar residues" evidence="4">
    <location>
        <begin position="1209"/>
        <end position="1221"/>
    </location>
</feature>
<feature type="compositionally biased region" description="Acidic residues" evidence="4">
    <location>
        <begin position="1"/>
        <end position="10"/>
    </location>
</feature>
<dbReference type="InterPro" id="IPR055300">
    <property type="entry name" value="CWZF3/5/7"/>
</dbReference>
<feature type="region of interest" description="Disordered" evidence="4">
    <location>
        <begin position="975"/>
        <end position="1004"/>
    </location>
</feature>
<feature type="region of interest" description="Disordered" evidence="4">
    <location>
        <begin position="203"/>
        <end position="226"/>
    </location>
</feature>
<dbReference type="InterPro" id="IPR056406">
    <property type="entry name" value="THD_CWZF3/5/7"/>
</dbReference>
<keyword evidence="1" id="KW-0479">Metal-binding</keyword>
<dbReference type="Pfam" id="PF24756">
    <property type="entry name" value="THD_CWZF3-5-7"/>
    <property type="match status" value="1"/>
</dbReference>
<dbReference type="GO" id="GO:0008270">
    <property type="term" value="F:zinc ion binding"/>
    <property type="evidence" value="ECO:0007669"/>
    <property type="project" value="UniProtKB-KW"/>
</dbReference>
<protein>
    <submittedName>
        <fullName evidence="6">CW-type zinc-finger protein</fullName>
    </submittedName>
</protein>
<feature type="compositionally biased region" description="Basic and acidic residues" evidence="4">
    <location>
        <begin position="1107"/>
        <end position="1119"/>
    </location>
</feature>
<feature type="compositionally biased region" description="Basic and acidic residues" evidence="4">
    <location>
        <begin position="563"/>
        <end position="585"/>
    </location>
</feature>
<evidence type="ECO:0000256" key="1">
    <source>
        <dbReference type="ARBA" id="ARBA00022723"/>
    </source>
</evidence>
<proteinExistence type="predicted"/>
<feature type="compositionally biased region" description="Polar residues" evidence="4">
    <location>
        <begin position="993"/>
        <end position="1002"/>
    </location>
</feature>
<feature type="compositionally biased region" description="Polar residues" evidence="4">
    <location>
        <begin position="609"/>
        <end position="619"/>
    </location>
</feature>
<dbReference type="Proteomes" id="UP001163823">
    <property type="component" value="Chromosome 3"/>
</dbReference>
<dbReference type="PROSITE" id="PS51050">
    <property type="entry name" value="ZF_CW"/>
    <property type="match status" value="1"/>
</dbReference>
<evidence type="ECO:0000313" key="6">
    <source>
        <dbReference type="EMBL" id="KAJ7977520.1"/>
    </source>
</evidence>
<evidence type="ECO:0000259" key="5">
    <source>
        <dbReference type="PROSITE" id="PS51050"/>
    </source>
</evidence>
<feature type="compositionally biased region" description="Basic and acidic residues" evidence="4">
    <location>
        <begin position="1069"/>
        <end position="1098"/>
    </location>
</feature>
<name>A0AAD7Q9U7_QUISA</name>
<feature type="region of interest" description="Disordered" evidence="4">
    <location>
        <begin position="1018"/>
        <end position="1137"/>
    </location>
</feature>
<dbReference type="PANTHER" id="PTHR46524">
    <property type="entry name" value="CW-TYPE ZINC FINGER"/>
    <property type="match status" value="1"/>
</dbReference>
<dbReference type="KEGG" id="qsa:O6P43_007134"/>
<feature type="compositionally biased region" description="Polar residues" evidence="4">
    <location>
        <begin position="104"/>
        <end position="121"/>
    </location>
</feature>
<feature type="region of interest" description="Disordered" evidence="4">
    <location>
        <begin position="1"/>
        <end position="21"/>
    </location>
</feature>
<feature type="compositionally biased region" description="Low complexity" evidence="4">
    <location>
        <begin position="1018"/>
        <end position="1029"/>
    </location>
</feature>
<feature type="domain" description="CW-type" evidence="5">
    <location>
        <begin position="645"/>
        <end position="698"/>
    </location>
</feature>
<feature type="region of interest" description="Disordered" evidence="4">
    <location>
        <begin position="563"/>
        <end position="619"/>
    </location>
</feature>
<gene>
    <name evidence="6" type="ORF">O6P43_007134</name>
</gene>
<dbReference type="EMBL" id="JARAOO010000003">
    <property type="protein sequence ID" value="KAJ7977520.1"/>
    <property type="molecule type" value="Genomic_DNA"/>
</dbReference>
<dbReference type="PANTHER" id="PTHR46524:SF7">
    <property type="entry name" value="CW-TYPE ZINC FINGER"/>
    <property type="match status" value="1"/>
</dbReference>
<dbReference type="Pfam" id="PF07496">
    <property type="entry name" value="zf-CW"/>
    <property type="match status" value="1"/>
</dbReference>
<feature type="compositionally biased region" description="Basic and acidic residues" evidence="4">
    <location>
        <begin position="1222"/>
        <end position="1247"/>
    </location>
</feature>
<evidence type="ECO:0000313" key="7">
    <source>
        <dbReference type="Proteomes" id="UP001163823"/>
    </source>
</evidence>
<dbReference type="InterPro" id="IPR011124">
    <property type="entry name" value="Znf_CW"/>
</dbReference>
<feature type="region of interest" description="Disordered" evidence="4">
    <location>
        <begin position="754"/>
        <end position="773"/>
    </location>
</feature>
<reference evidence="6" key="1">
    <citation type="journal article" date="2023" name="Science">
        <title>Elucidation of the pathway for biosynthesis of saponin adjuvants from the soapbark tree.</title>
        <authorList>
            <person name="Reed J."/>
            <person name="Orme A."/>
            <person name="El-Demerdash A."/>
            <person name="Owen C."/>
            <person name="Martin L.B.B."/>
            <person name="Misra R.C."/>
            <person name="Kikuchi S."/>
            <person name="Rejzek M."/>
            <person name="Martin A.C."/>
            <person name="Harkess A."/>
            <person name="Leebens-Mack J."/>
            <person name="Louveau T."/>
            <person name="Stephenson M.J."/>
            <person name="Osbourn A."/>
        </authorList>
    </citation>
    <scope>NUCLEOTIDE SEQUENCE</scope>
    <source>
        <strain evidence="6">S10</strain>
    </source>
</reference>
<keyword evidence="7" id="KW-1185">Reference proteome</keyword>
<feature type="region of interest" description="Disordered" evidence="4">
    <location>
        <begin position="1317"/>
        <end position="1420"/>
    </location>
</feature>
<feature type="compositionally biased region" description="Basic and acidic residues" evidence="4">
    <location>
        <begin position="1402"/>
        <end position="1417"/>
    </location>
</feature>
<feature type="compositionally biased region" description="Basic and acidic residues" evidence="4">
    <location>
        <begin position="810"/>
        <end position="849"/>
    </location>
</feature>
<feature type="compositionally biased region" description="Low complexity" evidence="4">
    <location>
        <begin position="203"/>
        <end position="216"/>
    </location>
</feature>
<comment type="caution">
    <text evidence="6">The sequence shown here is derived from an EMBL/GenBank/DDBJ whole genome shotgun (WGS) entry which is preliminary data.</text>
</comment>
<feature type="region of interest" description="Disordered" evidence="4">
    <location>
        <begin position="868"/>
        <end position="950"/>
    </location>
</feature>